<protein>
    <submittedName>
        <fullName evidence="2">Uncharacterized protein</fullName>
    </submittedName>
</protein>
<accession>A0A9P5ZN13</accession>
<proteinExistence type="predicted"/>
<feature type="compositionally biased region" description="Polar residues" evidence="1">
    <location>
        <begin position="516"/>
        <end position="533"/>
    </location>
</feature>
<evidence type="ECO:0000313" key="3">
    <source>
        <dbReference type="Proteomes" id="UP000807025"/>
    </source>
</evidence>
<reference evidence="2" key="1">
    <citation type="submission" date="2020-11" db="EMBL/GenBank/DDBJ databases">
        <authorList>
            <consortium name="DOE Joint Genome Institute"/>
            <person name="Ahrendt S."/>
            <person name="Riley R."/>
            <person name="Andreopoulos W."/>
            <person name="Labutti K."/>
            <person name="Pangilinan J."/>
            <person name="Ruiz-Duenas F.J."/>
            <person name="Barrasa J.M."/>
            <person name="Sanchez-Garcia M."/>
            <person name="Camarero S."/>
            <person name="Miyauchi S."/>
            <person name="Serrano A."/>
            <person name="Linde D."/>
            <person name="Babiker R."/>
            <person name="Drula E."/>
            <person name="Ayuso-Fernandez I."/>
            <person name="Pacheco R."/>
            <person name="Padilla G."/>
            <person name="Ferreira P."/>
            <person name="Barriuso J."/>
            <person name="Kellner H."/>
            <person name="Castanera R."/>
            <person name="Alfaro M."/>
            <person name="Ramirez L."/>
            <person name="Pisabarro A.G."/>
            <person name="Kuo A."/>
            <person name="Tritt A."/>
            <person name="Lipzen A."/>
            <person name="He G."/>
            <person name="Yan M."/>
            <person name="Ng V."/>
            <person name="Cullen D."/>
            <person name="Martin F."/>
            <person name="Rosso M.-N."/>
            <person name="Henrissat B."/>
            <person name="Hibbett D."/>
            <person name="Martinez A.T."/>
            <person name="Grigoriev I.V."/>
        </authorList>
    </citation>
    <scope>NUCLEOTIDE SEQUENCE</scope>
    <source>
        <strain evidence="2">ATCC 90797</strain>
    </source>
</reference>
<sequence length="544" mass="58986">MSANNVNSGAANSEFNAVKEFLAKLPISVRISEAIKPAIVLPLTLNAASPGEDVTINSCIQHYATIQQASSDDQAHKVVRVLTSTEFIEHQEYNLPNGKPIPSLPTQRHILEKITKERTCNTAKQFPESSTSNEVTIQSGNNSAAEWDTAEIHVMVEVNMELESQENAMEQDTDTMDSIASTPTLETQAKSPITIAKMEAPPTLILSSSILPTQTANNLPTLSSLRLRYPDSEMDVRSIPTPSTENDSPQNEDITMDSSVSTLLFPVHDSPTSSPHSCDSIMAQGHPSPGSIRESISSNLENDLVMKTSPSSEHNPTHNLTHAELGRHIHHLITQAAHELQEGSTATQSAPTTPETPSRFAKKPWKFSEPPSAPAKMENTITRHTRSASKKTPASPSSSPPPTPTTRPLNSISPCPFCLYHNNEEAIMVFESDDENAELFQNGVLVEDEQGNLTIQVPYSQGAFNLMAAMQSGTPTARENPETEDVSPGQAGPSIPTAPRPTHNSMSKPKPFPTMHYTSTSLPFTSEETQGQKASKKTTNNTST</sequence>
<feature type="region of interest" description="Disordered" evidence="1">
    <location>
        <begin position="339"/>
        <end position="410"/>
    </location>
</feature>
<organism evidence="2 3">
    <name type="scientific">Pleurotus eryngii</name>
    <name type="common">Boletus of the steppes</name>
    <dbReference type="NCBI Taxonomy" id="5323"/>
    <lineage>
        <taxon>Eukaryota</taxon>
        <taxon>Fungi</taxon>
        <taxon>Dikarya</taxon>
        <taxon>Basidiomycota</taxon>
        <taxon>Agaricomycotina</taxon>
        <taxon>Agaricomycetes</taxon>
        <taxon>Agaricomycetidae</taxon>
        <taxon>Agaricales</taxon>
        <taxon>Pleurotineae</taxon>
        <taxon>Pleurotaceae</taxon>
        <taxon>Pleurotus</taxon>
    </lineage>
</organism>
<evidence type="ECO:0000256" key="1">
    <source>
        <dbReference type="SAM" id="MobiDB-lite"/>
    </source>
</evidence>
<gene>
    <name evidence="2" type="ORF">BDN71DRAFT_1512761</name>
</gene>
<evidence type="ECO:0000313" key="2">
    <source>
        <dbReference type="EMBL" id="KAF9488761.1"/>
    </source>
</evidence>
<feature type="region of interest" description="Disordered" evidence="1">
    <location>
        <begin position="233"/>
        <end position="295"/>
    </location>
</feature>
<dbReference type="Proteomes" id="UP000807025">
    <property type="component" value="Unassembled WGS sequence"/>
</dbReference>
<comment type="caution">
    <text evidence="2">The sequence shown here is derived from an EMBL/GenBank/DDBJ whole genome shotgun (WGS) entry which is preliminary data.</text>
</comment>
<dbReference type="AlphaFoldDB" id="A0A9P5ZN13"/>
<dbReference type="EMBL" id="MU154698">
    <property type="protein sequence ID" value="KAF9488761.1"/>
    <property type="molecule type" value="Genomic_DNA"/>
</dbReference>
<feature type="compositionally biased region" description="Polar residues" evidence="1">
    <location>
        <begin position="240"/>
        <end position="262"/>
    </location>
</feature>
<feature type="compositionally biased region" description="Polar residues" evidence="1">
    <location>
        <begin position="342"/>
        <end position="356"/>
    </location>
</feature>
<feature type="region of interest" description="Disordered" evidence="1">
    <location>
        <begin position="473"/>
        <end position="544"/>
    </location>
</feature>
<name>A0A9P5ZN13_PLEER</name>
<keyword evidence="3" id="KW-1185">Reference proteome</keyword>